<dbReference type="GO" id="GO:0000122">
    <property type="term" value="P:negative regulation of transcription by RNA polymerase II"/>
    <property type="evidence" value="ECO:0007669"/>
    <property type="project" value="InterPro"/>
</dbReference>
<dbReference type="CDD" id="cd22905">
    <property type="entry name" value="HFD_Dr1"/>
    <property type="match status" value="1"/>
</dbReference>
<reference evidence="5" key="1">
    <citation type="submission" date="2020-11" db="EMBL/GenBank/DDBJ databases">
        <title>Chlorella ohadii genome sequencing and assembly.</title>
        <authorList>
            <person name="Murik O."/>
            <person name="Treves H."/>
            <person name="Kedem I."/>
            <person name="Shotland Y."/>
            <person name="Kaplan A."/>
        </authorList>
    </citation>
    <scope>NUCLEOTIDE SEQUENCE</scope>
    <source>
        <strain evidence="5">1</strain>
    </source>
</reference>
<evidence type="ECO:0000256" key="3">
    <source>
        <dbReference type="SAM" id="MobiDB-lite"/>
    </source>
</evidence>
<accession>A0AAD5H9E9</accession>
<dbReference type="PANTHER" id="PTHR46138">
    <property type="entry name" value="PROTEIN DR1"/>
    <property type="match status" value="1"/>
</dbReference>
<comment type="subcellular location">
    <subcellularLocation>
        <location evidence="1">Nucleus</location>
    </subcellularLocation>
</comment>
<dbReference type="AlphaFoldDB" id="A0AAD5H9E9"/>
<dbReference type="GO" id="GO:0046982">
    <property type="term" value="F:protein heterodimerization activity"/>
    <property type="evidence" value="ECO:0007669"/>
    <property type="project" value="InterPro"/>
</dbReference>
<name>A0AAD5H9E9_9CHLO</name>
<evidence type="ECO:0000256" key="1">
    <source>
        <dbReference type="ARBA" id="ARBA00004123"/>
    </source>
</evidence>
<dbReference type="Proteomes" id="UP001205105">
    <property type="component" value="Unassembled WGS sequence"/>
</dbReference>
<feature type="compositionally biased region" description="Acidic residues" evidence="3">
    <location>
        <begin position="207"/>
        <end position="227"/>
    </location>
</feature>
<feature type="domain" description="Transcription factor CBF/NF-Y/archaeal histone" evidence="4">
    <location>
        <begin position="5"/>
        <end position="69"/>
    </location>
</feature>
<dbReference type="PANTHER" id="PTHR46138:SF1">
    <property type="entry name" value="PROTEIN DR1"/>
    <property type="match status" value="1"/>
</dbReference>
<proteinExistence type="predicted"/>
<dbReference type="SUPFAM" id="SSF47113">
    <property type="entry name" value="Histone-fold"/>
    <property type="match status" value="1"/>
</dbReference>
<dbReference type="GO" id="GO:0051123">
    <property type="term" value="P:RNA polymerase II preinitiation complex assembly"/>
    <property type="evidence" value="ECO:0007669"/>
    <property type="project" value="TreeGrafter"/>
</dbReference>
<feature type="compositionally biased region" description="Low complexity" evidence="3">
    <location>
        <begin position="153"/>
        <end position="178"/>
    </location>
</feature>
<feature type="compositionally biased region" description="Low complexity" evidence="3">
    <location>
        <begin position="185"/>
        <end position="206"/>
    </location>
</feature>
<dbReference type="Gene3D" id="1.10.20.10">
    <property type="entry name" value="Histone, subunit A"/>
    <property type="match status" value="1"/>
</dbReference>
<dbReference type="EMBL" id="JADXDR010000022">
    <property type="protein sequence ID" value="KAI7844972.1"/>
    <property type="molecule type" value="Genomic_DNA"/>
</dbReference>
<dbReference type="Pfam" id="PF00808">
    <property type="entry name" value="CBFD_NFYB_HMF"/>
    <property type="match status" value="1"/>
</dbReference>
<evidence type="ECO:0000259" key="4">
    <source>
        <dbReference type="Pfam" id="PF00808"/>
    </source>
</evidence>
<comment type="caution">
    <text evidence="5">The sequence shown here is derived from an EMBL/GenBank/DDBJ whole genome shotgun (WGS) entry which is preliminary data.</text>
</comment>
<dbReference type="GO" id="GO:0017054">
    <property type="term" value="C:negative cofactor 2 complex"/>
    <property type="evidence" value="ECO:0007669"/>
    <property type="project" value="InterPro"/>
</dbReference>
<evidence type="ECO:0000256" key="2">
    <source>
        <dbReference type="ARBA" id="ARBA00023242"/>
    </source>
</evidence>
<keyword evidence="6" id="KW-1185">Reference proteome</keyword>
<dbReference type="InterPro" id="IPR042225">
    <property type="entry name" value="Ncb2"/>
</dbReference>
<sequence>MDDVGLPKSSLQKAIKDALPANMRIAGDASELLVQACNQFVHLISTQANDISERDKRSTISPEHVIRALEELEFGAQYVEAAKAALEEWKVENKEHHGKMQNRKQGSGLTQEQLIELQQKLFEEARAATLSGPLPSMLVSEVVAAADAEAQGDAAAAGQQQQQQGEQQQGEQPAVAAAAPPPEQPAAQLQEAAVGQQPAAAAAADVQDADDDDAALSDDEEVQAAVS</sequence>
<feature type="region of interest" description="Disordered" evidence="3">
    <location>
        <begin position="153"/>
        <end position="227"/>
    </location>
</feature>
<gene>
    <name evidence="5" type="ORF">COHA_001339</name>
</gene>
<keyword evidence="2" id="KW-0539">Nucleus</keyword>
<evidence type="ECO:0000313" key="5">
    <source>
        <dbReference type="EMBL" id="KAI7844972.1"/>
    </source>
</evidence>
<protein>
    <recommendedName>
        <fullName evidence="4">Transcription factor CBF/NF-Y/archaeal histone domain-containing protein</fullName>
    </recommendedName>
</protein>
<dbReference type="GO" id="GO:0016251">
    <property type="term" value="F:RNA polymerase II general transcription initiation factor activity"/>
    <property type="evidence" value="ECO:0007669"/>
    <property type="project" value="TreeGrafter"/>
</dbReference>
<dbReference type="InterPro" id="IPR003958">
    <property type="entry name" value="CBFA_NFYB_domain"/>
</dbReference>
<dbReference type="GO" id="GO:0017025">
    <property type="term" value="F:TBP-class protein binding"/>
    <property type="evidence" value="ECO:0007669"/>
    <property type="project" value="TreeGrafter"/>
</dbReference>
<evidence type="ECO:0000313" key="6">
    <source>
        <dbReference type="Proteomes" id="UP001205105"/>
    </source>
</evidence>
<organism evidence="5 6">
    <name type="scientific">Chlorella ohadii</name>
    <dbReference type="NCBI Taxonomy" id="2649997"/>
    <lineage>
        <taxon>Eukaryota</taxon>
        <taxon>Viridiplantae</taxon>
        <taxon>Chlorophyta</taxon>
        <taxon>core chlorophytes</taxon>
        <taxon>Trebouxiophyceae</taxon>
        <taxon>Chlorellales</taxon>
        <taxon>Chlorellaceae</taxon>
        <taxon>Chlorella clade</taxon>
        <taxon>Chlorella</taxon>
    </lineage>
</organism>
<dbReference type="InterPro" id="IPR009072">
    <property type="entry name" value="Histone-fold"/>
</dbReference>